<dbReference type="PANTHER" id="PTHR42779:SF1">
    <property type="entry name" value="PROTEIN YNJB"/>
    <property type="match status" value="1"/>
</dbReference>
<sequence>MTCNTRIMATLSALVLLLAAMAAIVPGRTAAASSTPVEDWQALTERAKGQTVYWNAWGGDTVINAYIDWVAARVKEQFDVTVEHVKLTDTGSAVARVVAEKAAGRSAGGSIDLIWINGENFAAMKRNGLLYGPFAEMLPNFRYVDVAEKPSTILDFTVPTDGFESPWGMAHFIFMYDRDVLASPPKSAVRLLDWARTHPGRFTYPQPPDFVGTSFLKQALLELATDRDRLLRPVGDDFEATTAPLWAYLDELRPHLWRGGKNYPESSTRLRRMLDDREVDIAMAFNPATASNDIANGLLPKSTRTFIFDAGTLSNSHFVAIPFNASAREGAMVVANFLISPEAQLHKQDPAVWGDFTVLDVAALPVEERARFRHLKLGPATLTPEELTPSLPEPHPSWVGALEAEWQRRYGH</sequence>
<dbReference type="InterPro" id="IPR027020">
    <property type="entry name" value="YnjB"/>
</dbReference>
<organism evidence="2 3">
    <name type="scientific">Oceanibacterium hippocampi</name>
    <dbReference type="NCBI Taxonomy" id="745714"/>
    <lineage>
        <taxon>Bacteria</taxon>
        <taxon>Pseudomonadati</taxon>
        <taxon>Pseudomonadota</taxon>
        <taxon>Alphaproteobacteria</taxon>
        <taxon>Sneathiellales</taxon>
        <taxon>Sneathiellaceae</taxon>
        <taxon>Oceanibacterium</taxon>
    </lineage>
</organism>
<keyword evidence="3" id="KW-1185">Reference proteome</keyword>
<dbReference type="PANTHER" id="PTHR42779">
    <property type="entry name" value="PROTEIN YNJB"/>
    <property type="match status" value="1"/>
</dbReference>
<dbReference type="SUPFAM" id="SSF53850">
    <property type="entry name" value="Periplasmic binding protein-like II"/>
    <property type="match status" value="1"/>
</dbReference>
<dbReference type="Gene3D" id="3.40.190.10">
    <property type="entry name" value="Periplasmic binding protein-like II"/>
    <property type="match status" value="2"/>
</dbReference>
<evidence type="ECO:0000313" key="2">
    <source>
        <dbReference type="EMBL" id="SLN25793.1"/>
    </source>
</evidence>
<dbReference type="InParanoid" id="A0A1Y5RWJ8"/>
<keyword evidence="1" id="KW-0732">Signal</keyword>
<name>A0A1Y5RWJ8_9PROT</name>
<dbReference type="NCBIfam" id="NF008633">
    <property type="entry name" value="PRK11622.1"/>
    <property type="match status" value="1"/>
</dbReference>
<gene>
    <name evidence="2" type="ORF">OCH7691_00773</name>
</gene>
<evidence type="ECO:0008006" key="4">
    <source>
        <dbReference type="Google" id="ProtNLM"/>
    </source>
</evidence>
<evidence type="ECO:0000256" key="1">
    <source>
        <dbReference type="SAM" id="SignalP"/>
    </source>
</evidence>
<evidence type="ECO:0000313" key="3">
    <source>
        <dbReference type="Proteomes" id="UP000193200"/>
    </source>
</evidence>
<dbReference type="Proteomes" id="UP000193200">
    <property type="component" value="Unassembled WGS sequence"/>
</dbReference>
<reference evidence="2 3" key="1">
    <citation type="submission" date="2017-03" db="EMBL/GenBank/DDBJ databases">
        <authorList>
            <person name="Afonso C.L."/>
            <person name="Miller P.J."/>
            <person name="Scott M.A."/>
            <person name="Spackman E."/>
            <person name="Goraichik I."/>
            <person name="Dimitrov K.M."/>
            <person name="Suarez D.L."/>
            <person name="Swayne D.E."/>
        </authorList>
    </citation>
    <scope>NUCLEOTIDE SEQUENCE [LARGE SCALE GENOMIC DNA]</scope>
    <source>
        <strain evidence="2 3">CECT 7691</strain>
    </source>
</reference>
<dbReference type="EMBL" id="FWFR01000001">
    <property type="protein sequence ID" value="SLN25793.1"/>
    <property type="molecule type" value="Genomic_DNA"/>
</dbReference>
<feature type="chain" id="PRO_5013187231" description="Protein YnjB" evidence="1">
    <location>
        <begin position="23"/>
        <end position="412"/>
    </location>
</feature>
<dbReference type="FunCoup" id="A0A1Y5RWJ8">
    <property type="interactions" value="6"/>
</dbReference>
<accession>A0A1Y5RWJ8</accession>
<dbReference type="Pfam" id="PF13416">
    <property type="entry name" value="SBP_bac_8"/>
    <property type="match status" value="1"/>
</dbReference>
<dbReference type="AlphaFoldDB" id="A0A1Y5RWJ8"/>
<protein>
    <recommendedName>
        <fullName evidence="4">Protein YnjB</fullName>
    </recommendedName>
</protein>
<proteinExistence type="predicted"/>
<feature type="signal peptide" evidence="1">
    <location>
        <begin position="1"/>
        <end position="22"/>
    </location>
</feature>
<dbReference type="InterPro" id="IPR006059">
    <property type="entry name" value="SBP"/>
</dbReference>
<dbReference type="PIRSF" id="PIRSF029172">
    <property type="entry name" value="UCP029172_ABC_sbc_YnjB"/>
    <property type="match status" value="1"/>
</dbReference>